<dbReference type="Gene3D" id="3.40.605.10">
    <property type="entry name" value="Aldehyde Dehydrogenase, Chain A, domain 1"/>
    <property type="match status" value="1"/>
</dbReference>
<organism evidence="6 7">
    <name type="scientific">Actinomadura macrotermitis</name>
    <dbReference type="NCBI Taxonomy" id="2585200"/>
    <lineage>
        <taxon>Bacteria</taxon>
        <taxon>Bacillati</taxon>
        <taxon>Actinomycetota</taxon>
        <taxon>Actinomycetes</taxon>
        <taxon>Streptosporangiales</taxon>
        <taxon>Thermomonosporaceae</taxon>
        <taxon>Actinomadura</taxon>
    </lineage>
</organism>
<dbReference type="FunFam" id="3.40.309.10:FF:000009">
    <property type="entry name" value="Aldehyde dehydrogenase A"/>
    <property type="match status" value="1"/>
</dbReference>
<dbReference type="EC" id="1.2.1.79" evidence="6"/>
<sequence>MATPTPTQGAAEHRLPQNVIEQLVSHIASGGSETTTIPAPFTGEPLATLPVSTADDVKAAYERAREAQRAWAARPVSERAKPFLRLAEALVDRRDEILDLIQLETGKARRHAMEEFLDVALCSLYYARRADKMLKPKRRQGMMPGLTRVRELRHPKGVVALISPWNYPFALGASDIVPALLAGNTVIHKPDTQTCLSSLWVLDLLTALGLPKDVWQIVVGEPAEIGDPLLEEADYVSFTGSTRGGKAIAAKVAPRLVNYSLELGGKNPMIVLADADVERAARGALRACFTNAGQLCISIERLYVHEDVYDRFVPRFAELTRAMKLGAGLDFDADMGSMTYARQLAAVTAHVDQAVAAGATVLAGGKARPDVGPQFFEPTVLENVTTDMDLCASETFGPVVSVYRFRDEDEVIARANDTEYGLNASVWTKDVARGRRVAARLQAGTVNINDGYGAAYASYDAPMGGFKQSGVGRRHGTEGLLKFTEVQTVASQHLMDLEPPGSMGYEKFADLMATGIKTMKKLRIK</sequence>
<dbReference type="GO" id="GO:0036243">
    <property type="term" value="F:succinate-semialdehyde dehydrogenase (NADP+) activity"/>
    <property type="evidence" value="ECO:0007669"/>
    <property type="project" value="UniProtKB-EC"/>
</dbReference>
<dbReference type="Proteomes" id="UP000487268">
    <property type="component" value="Unassembled WGS sequence"/>
</dbReference>
<evidence type="ECO:0000259" key="5">
    <source>
        <dbReference type="Pfam" id="PF00171"/>
    </source>
</evidence>
<dbReference type="SUPFAM" id="SSF53720">
    <property type="entry name" value="ALDH-like"/>
    <property type="match status" value="1"/>
</dbReference>
<protein>
    <submittedName>
        <fullName evidence="6">Putative succinate-semialdehyde dehydrogenase [NADP(+)] 2</fullName>
        <ecNumber evidence="6">1.2.1.79</ecNumber>
    </submittedName>
</protein>
<dbReference type="InterPro" id="IPR016163">
    <property type="entry name" value="Ald_DH_C"/>
</dbReference>
<dbReference type="NCBIfam" id="NF006916">
    <property type="entry name" value="PRK09407.1"/>
    <property type="match status" value="1"/>
</dbReference>
<comment type="caution">
    <text evidence="6">The sequence shown here is derived from an EMBL/GenBank/DDBJ whole genome shotgun (WGS) entry which is preliminary data.</text>
</comment>
<dbReference type="PANTHER" id="PTHR11699">
    <property type="entry name" value="ALDEHYDE DEHYDROGENASE-RELATED"/>
    <property type="match status" value="1"/>
</dbReference>
<evidence type="ECO:0000313" key="6">
    <source>
        <dbReference type="EMBL" id="MQY07543.1"/>
    </source>
</evidence>
<dbReference type="Gene3D" id="3.40.309.10">
    <property type="entry name" value="Aldehyde Dehydrogenase, Chain A, domain 2"/>
    <property type="match status" value="1"/>
</dbReference>
<dbReference type="OrthoDB" id="6882680at2"/>
<evidence type="ECO:0000256" key="2">
    <source>
        <dbReference type="ARBA" id="ARBA00023002"/>
    </source>
</evidence>
<keyword evidence="2 4" id="KW-0560">Oxidoreductase</keyword>
<feature type="active site" evidence="3">
    <location>
        <position position="262"/>
    </location>
</feature>
<keyword evidence="7" id="KW-1185">Reference proteome</keyword>
<dbReference type="CDD" id="cd07101">
    <property type="entry name" value="ALDH_SSADH2_GabD2"/>
    <property type="match status" value="1"/>
</dbReference>
<reference evidence="6 7" key="1">
    <citation type="submission" date="2019-10" db="EMBL/GenBank/DDBJ databases">
        <title>Actinomadura rubteroloni sp. nov. and Actinomadura macrotermitis sp. nov., isolated from the gut of fungus growing-termite Macrotermes natalensis.</title>
        <authorList>
            <person name="Benndorf R."/>
            <person name="Martin K."/>
            <person name="Kuefner M."/>
            <person name="De Beer W."/>
            <person name="Kaster A.-K."/>
            <person name="Vollmers J."/>
            <person name="Poulsen M."/>
            <person name="Beemelmanns C."/>
        </authorList>
    </citation>
    <scope>NUCLEOTIDE SEQUENCE [LARGE SCALE GENOMIC DNA]</scope>
    <source>
        <strain evidence="6 7">RB68</strain>
    </source>
</reference>
<accession>A0A7K0C287</accession>
<proteinExistence type="inferred from homology"/>
<evidence type="ECO:0000313" key="7">
    <source>
        <dbReference type="Proteomes" id="UP000487268"/>
    </source>
</evidence>
<dbReference type="InterPro" id="IPR016162">
    <property type="entry name" value="Ald_DH_N"/>
</dbReference>
<feature type="domain" description="Aldehyde dehydrogenase" evidence="5">
    <location>
        <begin position="32"/>
        <end position="489"/>
    </location>
</feature>
<dbReference type="RefSeq" id="WP_153537387.1">
    <property type="nucleotide sequence ID" value="NZ_WEGH01000003.1"/>
</dbReference>
<evidence type="ECO:0000256" key="1">
    <source>
        <dbReference type="ARBA" id="ARBA00009986"/>
    </source>
</evidence>
<gene>
    <name evidence="6" type="primary">gabD2_2</name>
    <name evidence="6" type="ORF">ACRB68_56440</name>
</gene>
<comment type="similarity">
    <text evidence="1 4">Belongs to the aldehyde dehydrogenase family.</text>
</comment>
<dbReference type="Pfam" id="PF00171">
    <property type="entry name" value="Aldedh"/>
    <property type="match status" value="1"/>
</dbReference>
<evidence type="ECO:0000256" key="3">
    <source>
        <dbReference type="PROSITE-ProRule" id="PRU10007"/>
    </source>
</evidence>
<dbReference type="InterPro" id="IPR016161">
    <property type="entry name" value="Ald_DH/histidinol_DH"/>
</dbReference>
<dbReference type="PROSITE" id="PS00687">
    <property type="entry name" value="ALDEHYDE_DEHYDR_GLU"/>
    <property type="match status" value="1"/>
</dbReference>
<dbReference type="InterPro" id="IPR015590">
    <property type="entry name" value="Aldehyde_DH_dom"/>
</dbReference>
<evidence type="ECO:0000256" key="4">
    <source>
        <dbReference type="RuleBase" id="RU003345"/>
    </source>
</evidence>
<dbReference type="InterPro" id="IPR029510">
    <property type="entry name" value="Ald_DH_CS_GLU"/>
</dbReference>
<dbReference type="AlphaFoldDB" id="A0A7K0C287"/>
<dbReference type="EMBL" id="WEGH01000003">
    <property type="protein sequence ID" value="MQY07543.1"/>
    <property type="molecule type" value="Genomic_DNA"/>
</dbReference>
<name>A0A7K0C287_9ACTN</name>